<dbReference type="InterPro" id="IPR002397">
    <property type="entry name" value="Cyt_P450_B"/>
</dbReference>
<sequence>MTNDADATLSDTPPARSAADQLLLEVLLSPHGPAGPYPAYRRLRQAAPVHVSASGVVVLSRYRDCDTALRDRALGKADESLGFRLSPVPPELSQRALHRFRRTMLFRNPPDHHRLRTLVADVFTTRHIRDLRSSVVTAVEALLDSIADKRDADIITDLALPLPVSVIGDLLGLPEHGRAAAAPMVRDLMAPLEPAADAAAIERAANAEDQLADYLGEIIADKRRRPGEDLLSRLATARGRDTLDHDECVGTAILLFAAGFETTTNLIGNGTTALLEHPDQAARLRSTPDLAANAVEELLRWDAPVQTNGRTALAATTIGDTVIEPGQVVLMLLGSANRDPDRYGNAEELDLARPNPTPLSFGGGIHYCLGAALARMEAAEALPRLLARFPNLAARGEPTRRTGLSFRGLTSLPVHAS</sequence>
<dbReference type="EMBL" id="JAAXLS010000065">
    <property type="protein sequence ID" value="NKQ58754.1"/>
    <property type="molecule type" value="Genomic_DNA"/>
</dbReference>
<keyword evidence="2" id="KW-0503">Monooxygenase</keyword>
<dbReference type="PANTHER" id="PTHR46696:SF1">
    <property type="entry name" value="CYTOCHROME P450 YJIB-RELATED"/>
    <property type="match status" value="1"/>
</dbReference>
<comment type="similarity">
    <text evidence="1 2">Belongs to the cytochrome P450 family.</text>
</comment>
<dbReference type="PRINTS" id="PR00359">
    <property type="entry name" value="BP450"/>
</dbReference>
<organism evidence="3 4">
    <name type="scientific">Amycolatopsis acididurans</name>
    <dbReference type="NCBI Taxonomy" id="2724524"/>
    <lineage>
        <taxon>Bacteria</taxon>
        <taxon>Bacillati</taxon>
        <taxon>Actinomycetota</taxon>
        <taxon>Actinomycetes</taxon>
        <taxon>Pseudonocardiales</taxon>
        <taxon>Pseudonocardiaceae</taxon>
        <taxon>Amycolatopsis</taxon>
    </lineage>
</organism>
<comment type="caution">
    <text evidence="3">The sequence shown here is derived from an EMBL/GenBank/DDBJ whole genome shotgun (WGS) entry which is preliminary data.</text>
</comment>
<keyword evidence="2" id="KW-0560">Oxidoreductase</keyword>
<dbReference type="CDD" id="cd20625">
    <property type="entry name" value="CYP164-like"/>
    <property type="match status" value="1"/>
</dbReference>
<evidence type="ECO:0000313" key="4">
    <source>
        <dbReference type="Proteomes" id="UP000715441"/>
    </source>
</evidence>
<reference evidence="3 4" key="1">
    <citation type="submission" date="2020-04" db="EMBL/GenBank/DDBJ databases">
        <title>Novel species.</title>
        <authorList>
            <person name="Teo W.F.A."/>
            <person name="Lipun K."/>
            <person name="Srisuk N."/>
            <person name="Duangmal K."/>
        </authorList>
    </citation>
    <scope>NUCLEOTIDE SEQUENCE [LARGE SCALE GENOMIC DNA]</scope>
    <source>
        <strain evidence="3 4">K13G38</strain>
    </source>
</reference>
<dbReference type="Proteomes" id="UP000715441">
    <property type="component" value="Unassembled WGS sequence"/>
</dbReference>
<evidence type="ECO:0000256" key="2">
    <source>
        <dbReference type="RuleBase" id="RU000461"/>
    </source>
</evidence>
<proteinExistence type="inferred from homology"/>
<dbReference type="InterPro" id="IPR017972">
    <property type="entry name" value="Cyt_P450_CS"/>
</dbReference>
<keyword evidence="2" id="KW-0408">Iron</keyword>
<evidence type="ECO:0000313" key="3">
    <source>
        <dbReference type="EMBL" id="NKQ58754.1"/>
    </source>
</evidence>
<protein>
    <submittedName>
        <fullName evidence="3">Cytochrome P450</fullName>
    </submittedName>
</protein>
<dbReference type="InterPro" id="IPR036396">
    <property type="entry name" value="Cyt_P450_sf"/>
</dbReference>
<name>A0ABX1JG82_9PSEU</name>
<keyword evidence="4" id="KW-1185">Reference proteome</keyword>
<dbReference type="SUPFAM" id="SSF48264">
    <property type="entry name" value="Cytochrome P450"/>
    <property type="match status" value="1"/>
</dbReference>
<dbReference type="RefSeq" id="WP_168522888.1">
    <property type="nucleotide sequence ID" value="NZ_JAAXLS010000065.1"/>
</dbReference>
<dbReference type="Gene3D" id="1.10.630.10">
    <property type="entry name" value="Cytochrome P450"/>
    <property type="match status" value="1"/>
</dbReference>
<dbReference type="InterPro" id="IPR001128">
    <property type="entry name" value="Cyt_P450"/>
</dbReference>
<keyword evidence="2" id="KW-0479">Metal-binding</keyword>
<dbReference type="Pfam" id="PF00067">
    <property type="entry name" value="p450"/>
    <property type="match status" value="1"/>
</dbReference>
<evidence type="ECO:0000256" key="1">
    <source>
        <dbReference type="ARBA" id="ARBA00010617"/>
    </source>
</evidence>
<keyword evidence="2" id="KW-0349">Heme</keyword>
<dbReference type="PANTHER" id="PTHR46696">
    <property type="entry name" value="P450, PUTATIVE (EUROFUNG)-RELATED"/>
    <property type="match status" value="1"/>
</dbReference>
<dbReference type="PROSITE" id="PS00086">
    <property type="entry name" value="CYTOCHROME_P450"/>
    <property type="match status" value="1"/>
</dbReference>
<accession>A0ABX1JG82</accession>
<gene>
    <name evidence="3" type="ORF">HFP15_38525</name>
</gene>